<dbReference type="GO" id="GO:0003676">
    <property type="term" value="F:nucleic acid binding"/>
    <property type="evidence" value="ECO:0007669"/>
    <property type="project" value="InterPro"/>
</dbReference>
<comment type="caution">
    <text evidence="2">The sequence shown here is derived from an EMBL/GenBank/DDBJ whole genome shotgun (WGS) entry which is preliminary data.</text>
</comment>
<dbReference type="STRING" id="1802229.A2401_02965"/>
<dbReference type="InterPro" id="IPR002711">
    <property type="entry name" value="HNH"/>
</dbReference>
<evidence type="ECO:0000313" key="2">
    <source>
        <dbReference type="EMBL" id="OGZ84449.1"/>
    </source>
</evidence>
<gene>
    <name evidence="2" type="ORF">A2401_02965</name>
</gene>
<dbReference type="Gene3D" id="1.10.30.50">
    <property type="match status" value="1"/>
</dbReference>
<protein>
    <recommendedName>
        <fullName evidence="1">HNH nuclease domain-containing protein</fullName>
    </recommendedName>
</protein>
<dbReference type="CDD" id="cd00085">
    <property type="entry name" value="HNHc"/>
    <property type="match status" value="1"/>
</dbReference>
<dbReference type="AlphaFoldDB" id="A0A1G2JBF0"/>
<dbReference type="EMBL" id="MHPP01000016">
    <property type="protein sequence ID" value="OGZ84449.1"/>
    <property type="molecule type" value="Genomic_DNA"/>
</dbReference>
<evidence type="ECO:0000259" key="1">
    <source>
        <dbReference type="SMART" id="SM00507"/>
    </source>
</evidence>
<dbReference type="SMART" id="SM00507">
    <property type="entry name" value="HNHc"/>
    <property type="match status" value="1"/>
</dbReference>
<dbReference type="GO" id="GO:0008270">
    <property type="term" value="F:zinc ion binding"/>
    <property type="evidence" value="ECO:0007669"/>
    <property type="project" value="InterPro"/>
</dbReference>
<sequence length="193" mass="22591">MKCRIKGCNNPTRYKKSINPYCIMHWGRLQRNGHFGLKKGAFQILEKMPHKFVDSFIRKNCHKMIDEEIVTRLLQRGIVGVNLWNVKYRRRKLGIKKYLYGEIQKHKAWVRSRAVKAYGDKCELCGYAATFDVHHIVPKRDGGPYEINNLMIVCPNCHALITRNIFVVKSRKSIPNIRDKIITHLKTLYPNLG</sequence>
<dbReference type="InterPro" id="IPR003615">
    <property type="entry name" value="HNH_nuc"/>
</dbReference>
<proteinExistence type="predicted"/>
<reference evidence="2 3" key="1">
    <citation type="journal article" date="2016" name="Nat. Commun.">
        <title>Thousands of microbial genomes shed light on interconnected biogeochemical processes in an aquifer system.</title>
        <authorList>
            <person name="Anantharaman K."/>
            <person name="Brown C.T."/>
            <person name="Hug L.A."/>
            <person name="Sharon I."/>
            <person name="Castelle C.J."/>
            <person name="Probst A.J."/>
            <person name="Thomas B.C."/>
            <person name="Singh A."/>
            <person name="Wilkins M.J."/>
            <person name="Karaoz U."/>
            <person name="Brodie E.L."/>
            <person name="Williams K.H."/>
            <person name="Hubbard S.S."/>
            <person name="Banfield J.F."/>
        </authorList>
    </citation>
    <scope>NUCLEOTIDE SEQUENCE [LARGE SCALE GENOMIC DNA]</scope>
</reference>
<organism evidence="2 3">
    <name type="scientific">Candidatus Staskawiczbacteria bacterium RIFOXYC1_FULL_38_18</name>
    <dbReference type="NCBI Taxonomy" id="1802229"/>
    <lineage>
        <taxon>Bacteria</taxon>
        <taxon>Candidatus Staskawicziibacteriota</taxon>
    </lineage>
</organism>
<dbReference type="Proteomes" id="UP000177751">
    <property type="component" value="Unassembled WGS sequence"/>
</dbReference>
<accession>A0A1G2JBF0</accession>
<dbReference type="GO" id="GO:0004519">
    <property type="term" value="F:endonuclease activity"/>
    <property type="evidence" value="ECO:0007669"/>
    <property type="project" value="InterPro"/>
</dbReference>
<feature type="domain" description="HNH nuclease" evidence="1">
    <location>
        <begin position="111"/>
        <end position="159"/>
    </location>
</feature>
<name>A0A1G2JBF0_9BACT</name>
<evidence type="ECO:0000313" key="3">
    <source>
        <dbReference type="Proteomes" id="UP000177751"/>
    </source>
</evidence>
<dbReference type="Pfam" id="PF01844">
    <property type="entry name" value="HNH"/>
    <property type="match status" value="1"/>
</dbReference>